<reference evidence="1 2" key="1">
    <citation type="journal article" date="2021" name="J. Hered.">
        <title>A chromosome-level genome assembly of the parasitoid wasp, Cotesia glomerata (Hymenoptera: Braconidae).</title>
        <authorList>
            <person name="Pinto B.J."/>
            <person name="Weis J.J."/>
            <person name="Gamble T."/>
            <person name="Ode P.J."/>
            <person name="Paul R."/>
            <person name="Zaspel J.M."/>
        </authorList>
    </citation>
    <scope>NUCLEOTIDE SEQUENCE [LARGE SCALE GENOMIC DNA]</scope>
    <source>
        <strain evidence="1">CgM1</strain>
    </source>
</reference>
<dbReference type="AlphaFoldDB" id="A0AAV7I556"/>
<gene>
    <name evidence="1" type="ORF">KQX54_020813</name>
</gene>
<dbReference type="Proteomes" id="UP000826195">
    <property type="component" value="Unassembled WGS sequence"/>
</dbReference>
<organism evidence="1 2">
    <name type="scientific">Cotesia glomerata</name>
    <name type="common">Lepidopteran parasitic wasp</name>
    <name type="synonym">Apanteles glomeratus</name>
    <dbReference type="NCBI Taxonomy" id="32391"/>
    <lineage>
        <taxon>Eukaryota</taxon>
        <taxon>Metazoa</taxon>
        <taxon>Ecdysozoa</taxon>
        <taxon>Arthropoda</taxon>
        <taxon>Hexapoda</taxon>
        <taxon>Insecta</taxon>
        <taxon>Pterygota</taxon>
        <taxon>Neoptera</taxon>
        <taxon>Endopterygota</taxon>
        <taxon>Hymenoptera</taxon>
        <taxon>Apocrita</taxon>
        <taxon>Ichneumonoidea</taxon>
        <taxon>Braconidae</taxon>
        <taxon>Microgastrinae</taxon>
        <taxon>Cotesia</taxon>
    </lineage>
</organism>
<name>A0AAV7I556_COTGL</name>
<evidence type="ECO:0000313" key="1">
    <source>
        <dbReference type="EMBL" id="KAH0541023.1"/>
    </source>
</evidence>
<evidence type="ECO:0000313" key="2">
    <source>
        <dbReference type="Proteomes" id="UP000826195"/>
    </source>
</evidence>
<dbReference type="EMBL" id="JAHXZJ010002609">
    <property type="protein sequence ID" value="KAH0541023.1"/>
    <property type="molecule type" value="Genomic_DNA"/>
</dbReference>
<comment type="caution">
    <text evidence="1">The sequence shown here is derived from an EMBL/GenBank/DDBJ whole genome shotgun (WGS) entry which is preliminary data.</text>
</comment>
<keyword evidence="2" id="KW-1185">Reference proteome</keyword>
<sequence length="140" mass="16417">MSWKDETRYPIAGWTKCRRHVPTKEASVHEVTFYLLSWFMHRYTLHYMAPSYRSIGKLNGTKQWQDDGIGQQPKATKKHTNHPAATPGANLWPLYRPHTFSFIHPHTLSSIYIEEKSRGQRNIERTRIEIQAGEAKIVDR</sequence>
<protein>
    <submittedName>
        <fullName evidence="1">Uncharacterized protein</fullName>
    </submittedName>
</protein>
<proteinExistence type="predicted"/>
<accession>A0AAV7I556</accession>